<dbReference type="AlphaFoldDB" id="A0A8S1HK51"/>
<evidence type="ECO:0000256" key="2">
    <source>
        <dbReference type="ARBA" id="ARBA00022771"/>
    </source>
</evidence>
<dbReference type="PANTHER" id="PTHR22791:SF6">
    <property type="entry name" value="RING-TYPE DOMAIN-CONTAINING PROTEIN"/>
    <property type="match status" value="1"/>
</dbReference>
<dbReference type="PROSITE" id="PS00518">
    <property type="entry name" value="ZF_RING_1"/>
    <property type="match status" value="1"/>
</dbReference>
<evidence type="ECO:0000256" key="4">
    <source>
        <dbReference type="PROSITE-ProRule" id="PRU00175"/>
    </source>
</evidence>
<protein>
    <recommendedName>
        <fullName evidence="5">RING-type domain-containing protein</fullName>
    </recommendedName>
</protein>
<dbReference type="InterPro" id="IPR013083">
    <property type="entry name" value="Znf_RING/FYVE/PHD"/>
</dbReference>
<reference evidence="6" key="1">
    <citation type="submission" date="2020-10" db="EMBL/GenBank/DDBJ databases">
        <authorList>
            <person name="Kikuchi T."/>
        </authorList>
    </citation>
    <scope>NUCLEOTIDE SEQUENCE</scope>
    <source>
        <strain evidence="6">NKZ352</strain>
    </source>
</reference>
<dbReference type="GO" id="GO:0016567">
    <property type="term" value="P:protein ubiquitination"/>
    <property type="evidence" value="ECO:0007669"/>
    <property type="project" value="TreeGrafter"/>
</dbReference>
<dbReference type="PANTHER" id="PTHR22791">
    <property type="entry name" value="RING-TYPE DOMAIN-CONTAINING PROTEIN"/>
    <property type="match status" value="1"/>
</dbReference>
<dbReference type="InterPro" id="IPR017907">
    <property type="entry name" value="Znf_RING_CS"/>
</dbReference>
<evidence type="ECO:0000259" key="5">
    <source>
        <dbReference type="PROSITE" id="PS50089"/>
    </source>
</evidence>
<evidence type="ECO:0000313" key="7">
    <source>
        <dbReference type="Proteomes" id="UP000835052"/>
    </source>
</evidence>
<dbReference type="OrthoDB" id="5808232at2759"/>
<name>A0A8S1HK51_9PELO</name>
<dbReference type="Pfam" id="PF14634">
    <property type="entry name" value="zf-RING_5"/>
    <property type="match status" value="1"/>
</dbReference>
<dbReference type="GO" id="GO:0061630">
    <property type="term" value="F:ubiquitin protein ligase activity"/>
    <property type="evidence" value="ECO:0007669"/>
    <property type="project" value="TreeGrafter"/>
</dbReference>
<evidence type="ECO:0000313" key="6">
    <source>
        <dbReference type="EMBL" id="CAD6194731.1"/>
    </source>
</evidence>
<organism evidence="6 7">
    <name type="scientific">Caenorhabditis auriculariae</name>
    <dbReference type="NCBI Taxonomy" id="2777116"/>
    <lineage>
        <taxon>Eukaryota</taxon>
        <taxon>Metazoa</taxon>
        <taxon>Ecdysozoa</taxon>
        <taxon>Nematoda</taxon>
        <taxon>Chromadorea</taxon>
        <taxon>Rhabditida</taxon>
        <taxon>Rhabditina</taxon>
        <taxon>Rhabditomorpha</taxon>
        <taxon>Rhabditoidea</taxon>
        <taxon>Rhabditidae</taxon>
        <taxon>Peloderinae</taxon>
        <taxon>Caenorhabditis</taxon>
    </lineage>
</organism>
<sequence>MAINTVACQSIETNNNVLIAFECPVCCSQFNRQNNVPKVLDCGHSICSNCITTLLSNVRVYIVGEGEGVQQLKCPLCQVYTNIDDVKNLRNNFQLLDVVESYENNAKEEKAFHVKCIECHDVSGEKQFHICVQCTQKKFDFVFNYGNLTPLMNLGDVNCVAICSSCIFKKHNNDSHTVYDFLPVRLELTYNKHMLQADISTSMLKKNLMELRSQSTRTIEIVAHLETEFERMSSLIKRARSSKRQLAIAKAHERVVETMNDHILKLAMSIEGFNIDIDKKLNSLQKENDIQNSFVDGEDDSTNRENRKPRSFREFMSAGFWALLGYVKF</sequence>
<dbReference type="SMART" id="SM00184">
    <property type="entry name" value="RING"/>
    <property type="match status" value="1"/>
</dbReference>
<feature type="domain" description="RING-type" evidence="5">
    <location>
        <begin position="23"/>
        <end position="78"/>
    </location>
</feature>
<dbReference type="Gene3D" id="3.30.40.10">
    <property type="entry name" value="Zinc/RING finger domain, C3HC4 (zinc finger)"/>
    <property type="match status" value="1"/>
</dbReference>
<keyword evidence="1" id="KW-0479">Metal-binding</keyword>
<evidence type="ECO:0000256" key="3">
    <source>
        <dbReference type="ARBA" id="ARBA00022833"/>
    </source>
</evidence>
<dbReference type="EMBL" id="CAJGYM010000047">
    <property type="protein sequence ID" value="CAD6194731.1"/>
    <property type="molecule type" value="Genomic_DNA"/>
</dbReference>
<proteinExistence type="predicted"/>
<evidence type="ECO:0000256" key="1">
    <source>
        <dbReference type="ARBA" id="ARBA00022723"/>
    </source>
</evidence>
<keyword evidence="7" id="KW-1185">Reference proteome</keyword>
<dbReference type="GO" id="GO:0008270">
    <property type="term" value="F:zinc ion binding"/>
    <property type="evidence" value="ECO:0007669"/>
    <property type="project" value="UniProtKB-KW"/>
</dbReference>
<accession>A0A8S1HK51</accession>
<dbReference type="PROSITE" id="PS50089">
    <property type="entry name" value="ZF_RING_2"/>
    <property type="match status" value="1"/>
</dbReference>
<keyword evidence="3" id="KW-0862">Zinc</keyword>
<dbReference type="SUPFAM" id="SSF57850">
    <property type="entry name" value="RING/U-box"/>
    <property type="match status" value="1"/>
</dbReference>
<dbReference type="InterPro" id="IPR051435">
    <property type="entry name" value="RING_finger_E3_ubiq-ligases"/>
</dbReference>
<comment type="caution">
    <text evidence="6">The sequence shown here is derived from an EMBL/GenBank/DDBJ whole genome shotgun (WGS) entry which is preliminary data.</text>
</comment>
<dbReference type="Proteomes" id="UP000835052">
    <property type="component" value="Unassembled WGS sequence"/>
</dbReference>
<gene>
    <name evidence="6" type="ORF">CAUJ_LOCUS10650</name>
</gene>
<keyword evidence="2 4" id="KW-0863">Zinc-finger</keyword>
<dbReference type="InterPro" id="IPR001841">
    <property type="entry name" value="Znf_RING"/>
</dbReference>